<dbReference type="Pfam" id="PF00356">
    <property type="entry name" value="LacI"/>
    <property type="match status" value="1"/>
</dbReference>
<evidence type="ECO:0000256" key="2">
    <source>
        <dbReference type="ARBA" id="ARBA00023125"/>
    </source>
</evidence>
<dbReference type="AlphaFoldDB" id="A0A1G6M0R4"/>
<name>A0A1G6M0R4_9BACT</name>
<sequence>MKQKKYVTIKDISKAVGVSINTVSRALNDKPDINEKTKEKILEKAKELGYIKNSFGSILKTQRSKIIGVIIPDSSNPFFSEVFKGIEEEARKNDYQTMIINTEGKYSFEEKAISTLIERRVDGILLFPMQNKYEDIEKLLTKKYPVVLVGRGVENWNVDEIYNNEIKGGFLATEHLIKKGCKKIIMISAEKFNTAGKNRELGYLKALEENKIEYKNIVNINKLHEGLYFEEGENIVQKIVDKEKVDGIFCYNDLIAYGAIESLKKKNINVPNDVKVVGYDDIRFSKIFSPSLTTIFVNKIKMGKEAFNMLKRRIENIDSTTMQITLDVELIERKSTE</sequence>
<dbReference type="PANTHER" id="PTHR30146:SF154">
    <property type="entry name" value="TRANSCRIPTION REGULATOR, MEMBER OF GALR FAMILY"/>
    <property type="match status" value="1"/>
</dbReference>
<dbReference type="EMBL" id="SRME01000004">
    <property type="protein sequence ID" value="TGG87543.1"/>
    <property type="molecule type" value="Genomic_DNA"/>
</dbReference>
<dbReference type="GO" id="GO:0003700">
    <property type="term" value="F:DNA-binding transcription factor activity"/>
    <property type="evidence" value="ECO:0007669"/>
    <property type="project" value="TreeGrafter"/>
</dbReference>
<dbReference type="STRING" id="28234.SAMN04488588_1202"/>
<accession>A0A1G6M0R4</accession>
<gene>
    <name evidence="6" type="ORF">E4650_07300</name>
    <name evidence="5" type="ORF">SAMN04488588_1202</name>
</gene>
<dbReference type="OrthoDB" id="47944at2"/>
<dbReference type="EMBL" id="FMYV01000004">
    <property type="protein sequence ID" value="SDC49113.1"/>
    <property type="molecule type" value="Genomic_DNA"/>
</dbReference>
<evidence type="ECO:0000313" key="6">
    <source>
        <dbReference type="EMBL" id="TGG87543.1"/>
    </source>
</evidence>
<evidence type="ECO:0000313" key="5">
    <source>
        <dbReference type="EMBL" id="SDC49113.1"/>
    </source>
</evidence>
<dbReference type="InterPro" id="IPR001761">
    <property type="entry name" value="Peripla_BP/Lac1_sug-bd_dom"/>
</dbReference>
<protein>
    <submittedName>
        <fullName evidence="6">LacI family transcriptional regulator</fullName>
    </submittedName>
    <submittedName>
        <fullName evidence="5">Transcriptional regulator, LacI family</fullName>
    </submittedName>
</protein>
<dbReference type="Pfam" id="PF00532">
    <property type="entry name" value="Peripla_BP_1"/>
    <property type="match status" value="1"/>
</dbReference>
<dbReference type="InterPro" id="IPR028082">
    <property type="entry name" value="Peripla_BP_I"/>
</dbReference>
<dbReference type="InterPro" id="IPR000843">
    <property type="entry name" value="HTH_LacI"/>
</dbReference>
<evidence type="ECO:0000256" key="1">
    <source>
        <dbReference type="ARBA" id="ARBA00023015"/>
    </source>
</evidence>
<reference evidence="6 8" key="2">
    <citation type="submission" date="2019-04" db="EMBL/GenBank/DDBJ databases">
        <title>Draft genome sequence data and analysis of a Fermenting Bacterium, Geotoga petraea strain HO-Geo1, isolated from heavy-oil petroleum reservoir in Russia.</title>
        <authorList>
            <person name="Grouzdev D.S."/>
            <person name="Semenova E.M."/>
            <person name="Sokolova D.S."/>
            <person name="Tourova T.P."/>
            <person name="Poltaraus A.B."/>
            <person name="Nazina T.N."/>
        </authorList>
    </citation>
    <scope>NUCLEOTIDE SEQUENCE [LARGE SCALE GENOMIC DNA]</scope>
    <source>
        <strain evidence="6 8">HO-Geo1</strain>
    </source>
</reference>
<dbReference type="SUPFAM" id="SSF47413">
    <property type="entry name" value="lambda repressor-like DNA-binding domains"/>
    <property type="match status" value="1"/>
</dbReference>
<dbReference type="Proteomes" id="UP000199322">
    <property type="component" value="Unassembled WGS sequence"/>
</dbReference>
<keyword evidence="3" id="KW-0804">Transcription</keyword>
<evidence type="ECO:0000256" key="3">
    <source>
        <dbReference type="ARBA" id="ARBA00023163"/>
    </source>
</evidence>
<reference evidence="5 7" key="1">
    <citation type="submission" date="2016-10" db="EMBL/GenBank/DDBJ databases">
        <authorList>
            <person name="de Groot N.N."/>
        </authorList>
    </citation>
    <scope>NUCLEOTIDE SEQUENCE [LARGE SCALE GENOMIC DNA]</scope>
    <source>
        <strain evidence="5 7">WG14</strain>
    </source>
</reference>
<dbReference type="SUPFAM" id="SSF53822">
    <property type="entry name" value="Periplasmic binding protein-like I"/>
    <property type="match status" value="1"/>
</dbReference>
<keyword evidence="2" id="KW-0238">DNA-binding</keyword>
<dbReference type="Gene3D" id="1.10.260.40">
    <property type="entry name" value="lambda repressor-like DNA-binding domains"/>
    <property type="match status" value="1"/>
</dbReference>
<dbReference type="GO" id="GO:0000976">
    <property type="term" value="F:transcription cis-regulatory region binding"/>
    <property type="evidence" value="ECO:0007669"/>
    <property type="project" value="TreeGrafter"/>
</dbReference>
<evidence type="ECO:0000259" key="4">
    <source>
        <dbReference type="PROSITE" id="PS50932"/>
    </source>
</evidence>
<organism evidence="5 7">
    <name type="scientific">Geotoga petraea</name>
    <dbReference type="NCBI Taxonomy" id="28234"/>
    <lineage>
        <taxon>Bacteria</taxon>
        <taxon>Thermotogati</taxon>
        <taxon>Thermotogota</taxon>
        <taxon>Thermotogae</taxon>
        <taxon>Petrotogales</taxon>
        <taxon>Petrotogaceae</taxon>
        <taxon>Geotoga</taxon>
    </lineage>
</organism>
<dbReference type="Gene3D" id="3.40.50.2300">
    <property type="match status" value="2"/>
</dbReference>
<dbReference type="PROSITE" id="PS50932">
    <property type="entry name" value="HTH_LACI_2"/>
    <property type="match status" value="1"/>
</dbReference>
<keyword evidence="1" id="KW-0805">Transcription regulation</keyword>
<dbReference type="PANTHER" id="PTHR30146">
    <property type="entry name" value="LACI-RELATED TRANSCRIPTIONAL REPRESSOR"/>
    <property type="match status" value="1"/>
</dbReference>
<keyword evidence="7" id="KW-1185">Reference proteome</keyword>
<evidence type="ECO:0000313" key="8">
    <source>
        <dbReference type="Proteomes" id="UP000297288"/>
    </source>
</evidence>
<proteinExistence type="predicted"/>
<dbReference type="CDD" id="cd01392">
    <property type="entry name" value="HTH_LacI"/>
    <property type="match status" value="1"/>
</dbReference>
<evidence type="ECO:0000313" key="7">
    <source>
        <dbReference type="Proteomes" id="UP000199322"/>
    </source>
</evidence>
<dbReference type="SMART" id="SM00354">
    <property type="entry name" value="HTH_LACI"/>
    <property type="match status" value="1"/>
</dbReference>
<dbReference type="InterPro" id="IPR010982">
    <property type="entry name" value="Lambda_DNA-bd_dom_sf"/>
</dbReference>
<feature type="domain" description="HTH lacI-type" evidence="4">
    <location>
        <begin position="7"/>
        <end position="61"/>
    </location>
</feature>
<dbReference type="RefSeq" id="WP_091403623.1">
    <property type="nucleotide sequence ID" value="NZ_FMYV01000004.1"/>
</dbReference>
<dbReference type="CDD" id="cd06267">
    <property type="entry name" value="PBP1_LacI_sugar_binding-like"/>
    <property type="match status" value="1"/>
</dbReference>
<dbReference type="Proteomes" id="UP000297288">
    <property type="component" value="Unassembled WGS sequence"/>
</dbReference>